<dbReference type="AlphaFoldDB" id="A0A420Y340"/>
<reference evidence="2 3" key="1">
    <citation type="submission" date="2018-08" db="EMBL/GenBank/DDBJ databases">
        <title>Draft genome of the lignicolous fungus Coniochaeta pulveracea.</title>
        <authorList>
            <person name="Borstlap C.J."/>
            <person name="De Witt R.N."/>
            <person name="Botha A."/>
            <person name="Volschenk H."/>
        </authorList>
    </citation>
    <scope>NUCLEOTIDE SEQUENCE [LARGE SCALE GENOMIC DNA]</scope>
    <source>
        <strain evidence="2 3">CAB683</strain>
    </source>
</reference>
<sequence>MIFSLVILLLAACVQSKTHHPPYNVTDPPPKNGFMTVLDGQTACQAHCYIAVSHHADLWWSSVHHYCHHLNMLGFHYQHCHVRDCVDRWNFTRSDNWMYALCRTKTHQWLWPEDGNGTEADIHPEDKILHVHGQTAGAGHWQKDGRKKDGIQWWNWISKGTEETKQIEGVFKVRGK</sequence>
<name>A0A420Y340_9PEZI</name>
<protein>
    <recommendedName>
        <fullName evidence="4">Cyanovirin-N domain-containing protein</fullName>
    </recommendedName>
</protein>
<dbReference type="EMBL" id="QVQW01000060">
    <property type="protein sequence ID" value="RKU42170.1"/>
    <property type="molecule type" value="Genomic_DNA"/>
</dbReference>
<keyword evidence="3" id="KW-1185">Reference proteome</keyword>
<evidence type="ECO:0000313" key="2">
    <source>
        <dbReference type="EMBL" id="RKU42170.1"/>
    </source>
</evidence>
<dbReference type="Proteomes" id="UP000275385">
    <property type="component" value="Unassembled WGS sequence"/>
</dbReference>
<evidence type="ECO:0008006" key="4">
    <source>
        <dbReference type="Google" id="ProtNLM"/>
    </source>
</evidence>
<accession>A0A420Y340</accession>
<keyword evidence="1" id="KW-0732">Signal</keyword>
<organism evidence="2 3">
    <name type="scientific">Coniochaeta pulveracea</name>
    <dbReference type="NCBI Taxonomy" id="177199"/>
    <lineage>
        <taxon>Eukaryota</taxon>
        <taxon>Fungi</taxon>
        <taxon>Dikarya</taxon>
        <taxon>Ascomycota</taxon>
        <taxon>Pezizomycotina</taxon>
        <taxon>Sordariomycetes</taxon>
        <taxon>Sordariomycetidae</taxon>
        <taxon>Coniochaetales</taxon>
        <taxon>Coniochaetaceae</taxon>
        <taxon>Coniochaeta</taxon>
    </lineage>
</organism>
<comment type="caution">
    <text evidence="2">The sequence shown here is derived from an EMBL/GenBank/DDBJ whole genome shotgun (WGS) entry which is preliminary data.</text>
</comment>
<proteinExistence type="predicted"/>
<evidence type="ECO:0000256" key="1">
    <source>
        <dbReference type="SAM" id="SignalP"/>
    </source>
</evidence>
<feature type="chain" id="PRO_5019100180" description="Cyanovirin-N domain-containing protein" evidence="1">
    <location>
        <begin position="17"/>
        <end position="176"/>
    </location>
</feature>
<feature type="signal peptide" evidence="1">
    <location>
        <begin position="1"/>
        <end position="16"/>
    </location>
</feature>
<evidence type="ECO:0000313" key="3">
    <source>
        <dbReference type="Proteomes" id="UP000275385"/>
    </source>
</evidence>
<gene>
    <name evidence="2" type="ORF">DL546_001994</name>
</gene>